<evidence type="ECO:0000256" key="11">
    <source>
        <dbReference type="ARBA" id="ARBA00023033"/>
    </source>
</evidence>
<evidence type="ECO:0000256" key="4">
    <source>
        <dbReference type="ARBA" id="ARBA00010617"/>
    </source>
</evidence>
<evidence type="ECO:0000256" key="5">
    <source>
        <dbReference type="ARBA" id="ARBA00022617"/>
    </source>
</evidence>
<comment type="cofactor">
    <cofactor evidence="1 13">
        <name>heme</name>
        <dbReference type="ChEBI" id="CHEBI:30413"/>
    </cofactor>
</comment>
<dbReference type="PRINTS" id="PR00385">
    <property type="entry name" value="P450"/>
</dbReference>
<dbReference type="EMBL" id="KZ293644">
    <property type="protein sequence ID" value="PBL04579.1"/>
    <property type="molecule type" value="Genomic_DNA"/>
</dbReference>
<dbReference type="PANTHER" id="PTHR24305:SF166">
    <property type="entry name" value="CYTOCHROME P450 12A4, MITOCHONDRIAL-RELATED"/>
    <property type="match status" value="1"/>
</dbReference>
<keyword evidence="12 15" id="KW-0472">Membrane</keyword>
<evidence type="ECO:0000256" key="13">
    <source>
        <dbReference type="PIRSR" id="PIRSR602401-1"/>
    </source>
</evidence>
<comment type="subcellular location">
    <subcellularLocation>
        <location evidence="2">Membrane</location>
    </subcellularLocation>
</comment>
<dbReference type="GO" id="GO:0005506">
    <property type="term" value="F:iron ion binding"/>
    <property type="evidence" value="ECO:0007669"/>
    <property type="project" value="InterPro"/>
</dbReference>
<dbReference type="InParanoid" id="A0A2H3EQ49"/>
<gene>
    <name evidence="16" type="ORF">ARMGADRAFT_979892</name>
</gene>
<dbReference type="GO" id="GO:0020037">
    <property type="term" value="F:heme binding"/>
    <property type="evidence" value="ECO:0007669"/>
    <property type="project" value="InterPro"/>
</dbReference>
<evidence type="ECO:0000256" key="1">
    <source>
        <dbReference type="ARBA" id="ARBA00001971"/>
    </source>
</evidence>
<evidence type="ECO:0000256" key="8">
    <source>
        <dbReference type="ARBA" id="ARBA00022989"/>
    </source>
</evidence>
<keyword evidence="17" id="KW-1185">Reference proteome</keyword>
<dbReference type="OMA" id="LYFYTTR"/>
<accession>A0A2H3EQ49</accession>
<dbReference type="InterPro" id="IPR017972">
    <property type="entry name" value="Cyt_P450_CS"/>
</dbReference>
<keyword evidence="9 14" id="KW-0560">Oxidoreductase</keyword>
<evidence type="ECO:0000256" key="3">
    <source>
        <dbReference type="ARBA" id="ARBA00004721"/>
    </source>
</evidence>
<name>A0A2H3EQ49_ARMGA</name>
<keyword evidence="7 13" id="KW-0479">Metal-binding</keyword>
<protein>
    <submittedName>
        <fullName evidence="16">Cytochrome P450</fullName>
    </submittedName>
</protein>
<dbReference type="AlphaFoldDB" id="A0A2H3EQ49"/>
<keyword evidence="8 15" id="KW-1133">Transmembrane helix</keyword>
<evidence type="ECO:0000256" key="2">
    <source>
        <dbReference type="ARBA" id="ARBA00004370"/>
    </source>
</evidence>
<evidence type="ECO:0000256" key="7">
    <source>
        <dbReference type="ARBA" id="ARBA00022723"/>
    </source>
</evidence>
<feature type="transmembrane region" description="Helical" evidence="15">
    <location>
        <begin position="6"/>
        <end position="25"/>
    </location>
</feature>
<dbReference type="PRINTS" id="PR00463">
    <property type="entry name" value="EP450I"/>
</dbReference>
<proteinExistence type="inferred from homology"/>
<evidence type="ECO:0000256" key="10">
    <source>
        <dbReference type="ARBA" id="ARBA00023004"/>
    </source>
</evidence>
<dbReference type="InterPro" id="IPR002401">
    <property type="entry name" value="Cyt_P450_E_grp-I"/>
</dbReference>
<dbReference type="PANTHER" id="PTHR24305">
    <property type="entry name" value="CYTOCHROME P450"/>
    <property type="match status" value="1"/>
</dbReference>
<dbReference type="GO" id="GO:0016020">
    <property type="term" value="C:membrane"/>
    <property type="evidence" value="ECO:0007669"/>
    <property type="project" value="UniProtKB-SubCell"/>
</dbReference>
<dbReference type="InterPro" id="IPR036396">
    <property type="entry name" value="Cyt_P450_sf"/>
</dbReference>
<dbReference type="GO" id="GO:0016705">
    <property type="term" value="F:oxidoreductase activity, acting on paired donors, with incorporation or reduction of molecular oxygen"/>
    <property type="evidence" value="ECO:0007669"/>
    <property type="project" value="InterPro"/>
</dbReference>
<evidence type="ECO:0000256" key="15">
    <source>
        <dbReference type="SAM" id="Phobius"/>
    </source>
</evidence>
<dbReference type="SUPFAM" id="SSF48264">
    <property type="entry name" value="Cytochrome P450"/>
    <property type="match status" value="1"/>
</dbReference>
<dbReference type="Gene3D" id="1.10.630.10">
    <property type="entry name" value="Cytochrome P450"/>
    <property type="match status" value="1"/>
</dbReference>
<dbReference type="Proteomes" id="UP000217790">
    <property type="component" value="Unassembled WGS sequence"/>
</dbReference>
<evidence type="ECO:0000313" key="17">
    <source>
        <dbReference type="Proteomes" id="UP000217790"/>
    </source>
</evidence>
<dbReference type="InterPro" id="IPR050121">
    <property type="entry name" value="Cytochrome_P450_monoxygenase"/>
</dbReference>
<dbReference type="GO" id="GO:0004497">
    <property type="term" value="F:monooxygenase activity"/>
    <property type="evidence" value="ECO:0007669"/>
    <property type="project" value="UniProtKB-KW"/>
</dbReference>
<evidence type="ECO:0000256" key="14">
    <source>
        <dbReference type="RuleBase" id="RU000461"/>
    </source>
</evidence>
<keyword evidence="6 15" id="KW-0812">Transmembrane</keyword>
<dbReference type="Pfam" id="PF00067">
    <property type="entry name" value="p450"/>
    <property type="match status" value="1"/>
</dbReference>
<reference evidence="17" key="1">
    <citation type="journal article" date="2017" name="Nat. Ecol. Evol.">
        <title>Genome expansion and lineage-specific genetic innovations in the forest pathogenic fungi Armillaria.</title>
        <authorList>
            <person name="Sipos G."/>
            <person name="Prasanna A.N."/>
            <person name="Walter M.C."/>
            <person name="O'Connor E."/>
            <person name="Balint B."/>
            <person name="Krizsan K."/>
            <person name="Kiss B."/>
            <person name="Hess J."/>
            <person name="Varga T."/>
            <person name="Slot J."/>
            <person name="Riley R."/>
            <person name="Boka B."/>
            <person name="Rigling D."/>
            <person name="Barry K."/>
            <person name="Lee J."/>
            <person name="Mihaltcheva S."/>
            <person name="LaButti K."/>
            <person name="Lipzen A."/>
            <person name="Waldron R."/>
            <person name="Moloney N.M."/>
            <person name="Sperisen C."/>
            <person name="Kredics L."/>
            <person name="Vagvoelgyi C."/>
            <person name="Patrignani A."/>
            <person name="Fitzpatrick D."/>
            <person name="Nagy I."/>
            <person name="Doyle S."/>
            <person name="Anderson J.B."/>
            <person name="Grigoriev I.V."/>
            <person name="Gueldener U."/>
            <person name="Muensterkoetter M."/>
            <person name="Nagy L.G."/>
        </authorList>
    </citation>
    <scope>NUCLEOTIDE SEQUENCE [LARGE SCALE GENOMIC DNA]</scope>
    <source>
        <strain evidence="17">Ar21-2</strain>
    </source>
</reference>
<evidence type="ECO:0000256" key="12">
    <source>
        <dbReference type="ARBA" id="ARBA00023136"/>
    </source>
</evidence>
<keyword evidence="11 14" id="KW-0503">Monooxygenase</keyword>
<keyword evidence="10 13" id="KW-0408">Iron</keyword>
<organism evidence="16 17">
    <name type="scientific">Armillaria gallica</name>
    <name type="common">Bulbous honey fungus</name>
    <name type="synonym">Armillaria bulbosa</name>
    <dbReference type="NCBI Taxonomy" id="47427"/>
    <lineage>
        <taxon>Eukaryota</taxon>
        <taxon>Fungi</taxon>
        <taxon>Dikarya</taxon>
        <taxon>Basidiomycota</taxon>
        <taxon>Agaricomycotina</taxon>
        <taxon>Agaricomycetes</taxon>
        <taxon>Agaricomycetidae</taxon>
        <taxon>Agaricales</taxon>
        <taxon>Marasmiineae</taxon>
        <taxon>Physalacriaceae</taxon>
        <taxon>Armillaria</taxon>
    </lineage>
</organism>
<keyword evidence="5 13" id="KW-0349">Heme</keyword>
<evidence type="ECO:0000256" key="9">
    <source>
        <dbReference type="ARBA" id="ARBA00023002"/>
    </source>
</evidence>
<feature type="binding site" description="axial binding residue" evidence="13">
    <location>
        <position position="477"/>
    </location>
    <ligand>
        <name>heme</name>
        <dbReference type="ChEBI" id="CHEBI:30413"/>
    </ligand>
    <ligandPart>
        <name>Fe</name>
        <dbReference type="ChEBI" id="CHEBI:18248"/>
    </ligandPart>
</feature>
<sequence>MQPALYYFVIPVITYLLVAVPLRLWKRRYAIRKIRGPPCPSFLLGHEHLLRSRQHMGDLEMEWYQQYGAVYRTGGCFGQDILFVADPKALQYIVHSSGYRFTKTRDSRFMTDAAVGQGVGTVDGSAHQRQRKILGPAFATSQLRLFLNVFQTSALKLIEKTNEDVGEGKEVNVLQWARKLSLDIIGITSFRYIFDSINDGQTELMAALDDVSGSARMWPKKWELLFIALCRILPEWVLFLLKRLPSRTTMRRKRFRDVATKVSRLIFEKQLIEVANDPNPSEKDIVNVLAMSHLANDAKKKMSDAEIDSQLATFIVAGRDPTAGTIAWLLYELSRHPELQTKVREEISIAKSKAPGALPWDDYDAMAWLNAVIKEVLRYHPHVHSLLREASQDDVLPLAEPIITSDGQSCSQIPISKGQVIYASVYTYNRRVHLPSVWGHDAAEWNPRRFLEDRGMKQESIGAYANLMTFGGGIRSCIGWRFAVMEMQSVVTELISNFEFSIPKGAPELQHGPADHTLIAIVPGKADEGPQVPLVVTPLNKRI</sequence>
<dbReference type="STRING" id="47427.A0A2H3EQ49"/>
<comment type="similarity">
    <text evidence="4 14">Belongs to the cytochrome P450 family.</text>
</comment>
<comment type="pathway">
    <text evidence="3">Secondary metabolite biosynthesis; terpenoid biosynthesis.</text>
</comment>
<evidence type="ECO:0000313" key="16">
    <source>
        <dbReference type="EMBL" id="PBL04579.1"/>
    </source>
</evidence>
<evidence type="ECO:0000256" key="6">
    <source>
        <dbReference type="ARBA" id="ARBA00022692"/>
    </source>
</evidence>
<dbReference type="PROSITE" id="PS00086">
    <property type="entry name" value="CYTOCHROME_P450"/>
    <property type="match status" value="1"/>
</dbReference>
<dbReference type="OrthoDB" id="1470350at2759"/>
<dbReference type="InterPro" id="IPR001128">
    <property type="entry name" value="Cyt_P450"/>
</dbReference>